<accession>A0AAD7C004</accession>
<dbReference type="Pfam" id="PF10358">
    <property type="entry name" value="NT-C2"/>
    <property type="match status" value="1"/>
</dbReference>
<feature type="region of interest" description="Disordered" evidence="1">
    <location>
        <begin position="73"/>
        <end position="123"/>
    </location>
</feature>
<reference evidence="3" key="1">
    <citation type="submission" date="2023-03" db="EMBL/GenBank/DDBJ databases">
        <title>Massive genome expansion in bonnet fungi (Mycena s.s.) driven by repeated elements and novel gene families across ecological guilds.</title>
        <authorList>
            <consortium name="Lawrence Berkeley National Laboratory"/>
            <person name="Harder C.B."/>
            <person name="Miyauchi S."/>
            <person name="Viragh M."/>
            <person name="Kuo A."/>
            <person name="Thoen E."/>
            <person name="Andreopoulos B."/>
            <person name="Lu D."/>
            <person name="Skrede I."/>
            <person name="Drula E."/>
            <person name="Henrissat B."/>
            <person name="Morin E."/>
            <person name="Kohler A."/>
            <person name="Barry K."/>
            <person name="LaButti K."/>
            <person name="Morin E."/>
            <person name="Salamov A."/>
            <person name="Lipzen A."/>
            <person name="Mereny Z."/>
            <person name="Hegedus B."/>
            <person name="Baldrian P."/>
            <person name="Stursova M."/>
            <person name="Weitz H."/>
            <person name="Taylor A."/>
            <person name="Grigoriev I.V."/>
            <person name="Nagy L.G."/>
            <person name="Martin F."/>
            <person name="Kauserud H."/>
        </authorList>
    </citation>
    <scope>NUCLEOTIDE SEQUENCE</scope>
    <source>
        <strain evidence="3">9284</strain>
    </source>
</reference>
<feature type="region of interest" description="Disordered" evidence="1">
    <location>
        <begin position="301"/>
        <end position="349"/>
    </location>
</feature>
<keyword evidence="4" id="KW-1185">Reference proteome</keyword>
<evidence type="ECO:0000313" key="3">
    <source>
        <dbReference type="EMBL" id="KAJ7635320.1"/>
    </source>
</evidence>
<dbReference type="InterPro" id="IPR039931">
    <property type="entry name" value="EEIG1/2-like"/>
</dbReference>
<name>A0AAD7C004_9AGAR</name>
<sequence>MPAHTSALDDAPSGGKLRAQLAHLLPRHARFNVRITIHQLGSVPLLSGEFGCRWRFKNTTFLKERDRRDCWDHDSGDSYSMAGSDDPRVYAIPPRRKGSSDSSLSMEDDYPEGTTSTRGRTPWLPLRDHSVTWEHPLSTVVQMSIERHTQKLLPHPFKLTVLQRVIAHDPNAPANPRLGTIELDLAEFVDRSSSTLLDIQRTRPRALNLYSHSPVDPGVFDVRALPHAYGTDATTSLIDALFNPTPVRDPRLLNPFTKLVTEEEDETVQDAVLGSGNSRTRVSVDQPQRMTLVSTASSPTTLALSMNGSTPPSARPRWWTLKPTRGRSESASRSCLSPATSPGARVAVG</sequence>
<organism evidence="3 4">
    <name type="scientific">Roridomyces roridus</name>
    <dbReference type="NCBI Taxonomy" id="1738132"/>
    <lineage>
        <taxon>Eukaryota</taxon>
        <taxon>Fungi</taxon>
        <taxon>Dikarya</taxon>
        <taxon>Basidiomycota</taxon>
        <taxon>Agaricomycotina</taxon>
        <taxon>Agaricomycetes</taxon>
        <taxon>Agaricomycetidae</taxon>
        <taxon>Agaricales</taxon>
        <taxon>Marasmiineae</taxon>
        <taxon>Mycenaceae</taxon>
        <taxon>Roridomyces</taxon>
    </lineage>
</organism>
<evidence type="ECO:0000256" key="1">
    <source>
        <dbReference type="SAM" id="MobiDB-lite"/>
    </source>
</evidence>
<evidence type="ECO:0000313" key="4">
    <source>
        <dbReference type="Proteomes" id="UP001221142"/>
    </source>
</evidence>
<dbReference type="Proteomes" id="UP001221142">
    <property type="component" value="Unassembled WGS sequence"/>
</dbReference>
<dbReference type="InterPro" id="IPR019448">
    <property type="entry name" value="NT-C2"/>
</dbReference>
<proteinExistence type="predicted"/>
<evidence type="ECO:0000259" key="2">
    <source>
        <dbReference type="PROSITE" id="PS51840"/>
    </source>
</evidence>
<dbReference type="PANTHER" id="PTHR21456:SF1">
    <property type="entry name" value="C2 NT-TYPE DOMAIN-CONTAINING PROTEIN"/>
    <property type="match status" value="1"/>
</dbReference>
<dbReference type="AlphaFoldDB" id="A0AAD7C004"/>
<comment type="caution">
    <text evidence="3">The sequence shown here is derived from an EMBL/GenBank/DDBJ whole genome shotgun (WGS) entry which is preliminary data.</text>
</comment>
<dbReference type="EMBL" id="JARKIF010000007">
    <property type="protein sequence ID" value="KAJ7635320.1"/>
    <property type="molecule type" value="Genomic_DNA"/>
</dbReference>
<feature type="domain" description="C2 NT-type" evidence="2">
    <location>
        <begin position="21"/>
        <end position="226"/>
    </location>
</feature>
<feature type="compositionally biased region" description="Polar residues" evidence="1">
    <location>
        <begin position="329"/>
        <end position="340"/>
    </location>
</feature>
<gene>
    <name evidence="3" type="ORF">FB45DRAFT_865851</name>
</gene>
<dbReference type="PANTHER" id="PTHR21456">
    <property type="entry name" value="FAMILY WITH SEQUENCE SIMILARITY 102"/>
    <property type="match status" value="1"/>
</dbReference>
<protein>
    <recommendedName>
        <fullName evidence="2">C2 NT-type domain-containing protein</fullName>
    </recommendedName>
</protein>
<dbReference type="PROSITE" id="PS51840">
    <property type="entry name" value="C2_NT"/>
    <property type="match status" value="1"/>
</dbReference>